<protein>
    <submittedName>
        <fullName evidence="1">Uncharacterized protein</fullName>
    </submittedName>
</protein>
<accession>A0A1B6NST1</accession>
<dbReference type="EMBL" id="AYSL01001099">
    <property type="protein sequence ID" value="KTF06516.1"/>
    <property type="molecule type" value="Genomic_DNA"/>
</dbReference>
<organism evidence="1">
    <name type="scientific">marine sediment metagenome</name>
    <dbReference type="NCBI Taxonomy" id="412755"/>
    <lineage>
        <taxon>unclassified sequences</taxon>
        <taxon>metagenomes</taxon>
        <taxon>ecological metagenomes</taxon>
    </lineage>
</organism>
<evidence type="ECO:0000313" key="1">
    <source>
        <dbReference type="EMBL" id="KTF06516.1"/>
    </source>
</evidence>
<comment type="caution">
    <text evidence="1">The sequence shown here is derived from an EMBL/GenBank/DDBJ whole genome shotgun (WGS) entry which is preliminary data.</text>
</comment>
<reference evidence="1" key="1">
    <citation type="submission" date="2013-11" db="EMBL/GenBank/DDBJ databases">
        <title>Microbial diversity, functional groups and degradation webs in Northern and Southern Mediterranean and Red Sea marine crude oil polluted sites.</title>
        <authorList>
            <person name="Daffonchio D."/>
            <person name="Mapelli F."/>
            <person name="Ferrer M."/>
            <person name="Richter M."/>
            <person name="Cherif A."/>
            <person name="Malkawi H.I."/>
            <person name="Yakimov M.M."/>
            <person name="Abdel-Fattah Y.R."/>
            <person name="Blaghen M."/>
            <person name="Golyshin P.N."/>
            <person name="Kalogerakis N."/>
            <person name="Boon N."/>
            <person name="Magagnini M."/>
            <person name="Fava F."/>
        </authorList>
    </citation>
    <scope>NUCLEOTIDE SEQUENCE</scope>
</reference>
<proteinExistence type="predicted"/>
<gene>
    <name evidence="1" type="ORF">MGSAQ_001989</name>
</gene>
<name>A0A1B6NST1_9ZZZZ</name>
<sequence>MVQKFKFNKKSLEIRGFLDCINYVSQWLIITDIVTSHTGV</sequence>
<dbReference type="AlphaFoldDB" id="A0A1B6NST1"/>